<dbReference type="SUPFAM" id="SSF52540">
    <property type="entry name" value="P-loop containing nucleoside triphosphate hydrolases"/>
    <property type="match status" value="1"/>
</dbReference>
<evidence type="ECO:0000256" key="4">
    <source>
        <dbReference type="ARBA" id="ARBA00022741"/>
    </source>
</evidence>
<protein>
    <recommendedName>
        <fullName evidence="8">Hydrogenase maturation factor HypB</fullName>
    </recommendedName>
</protein>
<evidence type="ECO:0000256" key="6">
    <source>
        <dbReference type="ARBA" id="ARBA00022833"/>
    </source>
</evidence>
<keyword evidence="4" id="KW-0547">Nucleotide-binding</keyword>
<dbReference type="Pfam" id="PF02492">
    <property type="entry name" value="cobW"/>
    <property type="match status" value="1"/>
</dbReference>
<evidence type="ECO:0000256" key="3">
    <source>
        <dbReference type="ARBA" id="ARBA00022723"/>
    </source>
</evidence>
<dbReference type="InterPro" id="IPR004392">
    <property type="entry name" value="Hyd_mat_HypB"/>
</dbReference>
<name>A0ABW8MBW2_9BURK</name>
<keyword evidence="3" id="KW-0479">Metal-binding</keyword>
<dbReference type="NCBIfam" id="TIGR00073">
    <property type="entry name" value="hypB"/>
    <property type="match status" value="1"/>
</dbReference>
<gene>
    <name evidence="10" type="ORF">ABH943_001161</name>
</gene>
<keyword evidence="7" id="KW-0342">GTP-binding</keyword>
<evidence type="ECO:0000313" key="11">
    <source>
        <dbReference type="Proteomes" id="UP001620514"/>
    </source>
</evidence>
<organism evidence="10 11">
    <name type="scientific">Caballeronia udeis</name>
    <dbReference type="NCBI Taxonomy" id="1232866"/>
    <lineage>
        <taxon>Bacteria</taxon>
        <taxon>Pseudomonadati</taxon>
        <taxon>Pseudomonadota</taxon>
        <taxon>Betaproteobacteria</taxon>
        <taxon>Burkholderiales</taxon>
        <taxon>Burkholderiaceae</taxon>
        <taxon>Caballeronia</taxon>
    </lineage>
</organism>
<feature type="domain" description="CobW/HypB/UreG nucleotide-binding" evidence="9">
    <location>
        <begin position="121"/>
        <end position="283"/>
    </location>
</feature>
<dbReference type="Gene3D" id="3.40.50.300">
    <property type="entry name" value="P-loop containing nucleotide triphosphate hydrolases"/>
    <property type="match status" value="1"/>
</dbReference>
<dbReference type="PANTHER" id="PTHR30134:SF2">
    <property type="entry name" value="HYDROGENASE MATURATION FACTOR HYPB"/>
    <property type="match status" value="1"/>
</dbReference>
<comment type="similarity">
    <text evidence="1">Belongs to the SIMIBI class G3E GTPase family. HypB/HupM subfamily.</text>
</comment>
<keyword evidence="2" id="KW-0533">Nickel</keyword>
<accession>A0ABW8MBW2</accession>
<dbReference type="PANTHER" id="PTHR30134">
    <property type="entry name" value="HYDROGENASE PROTEIN ASSEMBLY PROTEIN, NICKEL CHAPERONE"/>
    <property type="match status" value="1"/>
</dbReference>
<proteinExistence type="inferred from homology"/>
<evidence type="ECO:0000256" key="1">
    <source>
        <dbReference type="ARBA" id="ARBA00006211"/>
    </source>
</evidence>
<dbReference type="EMBL" id="JBIYDN010000003">
    <property type="protein sequence ID" value="MFK4441150.1"/>
    <property type="molecule type" value="Genomic_DNA"/>
</dbReference>
<evidence type="ECO:0000313" key="10">
    <source>
        <dbReference type="EMBL" id="MFK4441150.1"/>
    </source>
</evidence>
<sequence length="324" mass="34551">MCTTCGCSKGAGTVITDPATGERIETPAEGESGAAREPGSWRQVAGGAAGVSVAAHLHARAHRHVHAAHVHEHNGHEHEAAVAAAIHGTTITLEQDVLAKNQLLAEHNRGWLASRHITALNLVSSPGAGKTTLLERTIRDLRDLQSAQTIQVIEGDQATLNDAERIRATGCRVVQINTGTGCHLDAGMVSRALAQLDPPSHAWLMIENVGNLVCPALFDLGERAKVVILSVTEGEDKPLKYPHMFRASRLMLLSKIDLLPHLRFDLARCIAYARQVNPSIEVLQVSAQTGQGMKAWYAWLEAAALAEAGETVRQGARGAAAGSY</sequence>
<evidence type="ECO:0000256" key="7">
    <source>
        <dbReference type="ARBA" id="ARBA00023134"/>
    </source>
</evidence>
<keyword evidence="5" id="KW-0378">Hydrolase</keyword>
<keyword evidence="11" id="KW-1185">Reference proteome</keyword>
<dbReference type="CDD" id="cd05390">
    <property type="entry name" value="HypB"/>
    <property type="match status" value="1"/>
</dbReference>
<comment type="caution">
    <text evidence="10">The sequence shown here is derived from an EMBL/GenBank/DDBJ whole genome shotgun (WGS) entry which is preliminary data.</text>
</comment>
<evidence type="ECO:0000259" key="9">
    <source>
        <dbReference type="Pfam" id="PF02492"/>
    </source>
</evidence>
<keyword evidence="6" id="KW-0862">Zinc</keyword>
<dbReference type="InterPro" id="IPR003495">
    <property type="entry name" value="CobW/HypB/UreG_nucleotide-bd"/>
</dbReference>
<evidence type="ECO:0000256" key="8">
    <source>
        <dbReference type="ARBA" id="ARBA00035238"/>
    </source>
</evidence>
<reference evidence="10 11" key="1">
    <citation type="submission" date="2024-11" db="EMBL/GenBank/DDBJ databases">
        <title>Using genomics to understand microbial adaptation to soil warming.</title>
        <authorList>
            <person name="Deangelis K.M. PhD."/>
        </authorList>
    </citation>
    <scope>NUCLEOTIDE SEQUENCE [LARGE SCALE GENOMIC DNA]</scope>
    <source>
        <strain evidence="10 11">GAS97</strain>
    </source>
</reference>
<evidence type="ECO:0000256" key="5">
    <source>
        <dbReference type="ARBA" id="ARBA00022801"/>
    </source>
</evidence>
<dbReference type="Proteomes" id="UP001620514">
    <property type="component" value="Unassembled WGS sequence"/>
</dbReference>
<dbReference type="InterPro" id="IPR027417">
    <property type="entry name" value="P-loop_NTPase"/>
</dbReference>
<evidence type="ECO:0000256" key="2">
    <source>
        <dbReference type="ARBA" id="ARBA00022596"/>
    </source>
</evidence>